<accession>A0AAD6YA28</accession>
<dbReference type="EMBL" id="JARJCW010000030">
    <property type="protein sequence ID" value="KAJ7209595.1"/>
    <property type="molecule type" value="Genomic_DNA"/>
</dbReference>
<gene>
    <name evidence="1" type="ORF">GGX14DRAFT_395073</name>
</gene>
<reference evidence="1" key="1">
    <citation type="submission" date="2023-03" db="EMBL/GenBank/DDBJ databases">
        <title>Massive genome expansion in bonnet fungi (Mycena s.s.) driven by repeated elements and novel gene families across ecological guilds.</title>
        <authorList>
            <consortium name="Lawrence Berkeley National Laboratory"/>
            <person name="Harder C.B."/>
            <person name="Miyauchi S."/>
            <person name="Viragh M."/>
            <person name="Kuo A."/>
            <person name="Thoen E."/>
            <person name="Andreopoulos B."/>
            <person name="Lu D."/>
            <person name="Skrede I."/>
            <person name="Drula E."/>
            <person name="Henrissat B."/>
            <person name="Morin E."/>
            <person name="Kohler A."/>
            <person name="Barry K."/>
            <person name="LaButti K."/>
            <person name="Morin E."/>
            <person name="Salamov A."/>
            <person name="Lipzen A."/>
            <person name="Mereny Z."/>
            <person name="Hegedus B."/>
            <person name="Baldrian P."/>
            <person name="Stursova M."/>
            <person name="Weitz H."/>
            <person name="Taylor A."/>
            <person name="Grigoriev I.V."/>
            <person name="Nagy L.G."/>
            <person name="Martin F."/>
            <person name="Kauserud H."/>
        </authorList>
    </citation>
    <scope>NUCLEOTIDE SEQUENCE</scope>
    <source>
        <strain evidence="1">9144</strain>
    </source>
</reference>
<proteinExistence type="predicted"/>
<evidence type="ECO:0000313" key="1">
    <source>
        <dbReference type="EMBL" id="KAJ7209595.1"/>
    </source>
</evidence>
<protein>
    <submittedName>
        <fullName evidence="1">Uncharacterized protein</fullName>
    </submittedName>
</protein>
<comment type="caution">
    <text evidence="1">The sequence shown here is derived from an EMBL/GenBank/DDBJ whole genome shotgun (WGS) entry which is preliminary data.</text>
</comment>
<dbReference type="AlphaFoldDB" id="A0AAD6YA28"/>
<keyword evidence="2" id="KW-1185">Reference proteome</keyword>
<organism evidence="1 2">
    <name type="scientific">Mycena pura</name>
    <dbReference type="NCBI Taxonomy" id="153505"/>
    <lineage>
        <taxon>Eukaryota</taxon>
        <taxon>Fungi</taxon>
        <taxon>Dikarya</taxon>
        <taxon>Basidiomycota</taxon>
        <taxon>Agaricomycotina</taxon>
        <taxon>Agaricomycetes</taxon>
        <taxon>Agaricomycetidae</taxon>
        <taxon>Agaricales</taxon>
        <taxon>Marasmiineae</taxon>
        <taxon>Mycenaceae</taxon>
        <taxon>Mycena</taxon>
    </lineage>
</organism>
<dbReference type="Proteomes" id="UP001219525">
    <property type="component" value="Unassembled WGS sequence"/>
</dbReference>
<evidence type="ECO:0000313" key="2">
    <source>
        <dbReference type="Proteomes" id="UP001219525"/>
    </source>
</evidence>
<sequence>MLGMWPITFSDLENGVRGLKLAEIERWSGLFGDVALRGGVALRHSAGLRVRFDSSSESSLAYSHMVICVCSPSSSTQVTPRCRRWPMQRNSQRLPDSRVAFDKMPVEDRCWFGAFWKLGNHIVDEGADAILSFDKQIRYNFFS</sequence>
<name>A0AAD6YA28_9AGAR</name>